<dbReference type="InterPro" id="IPR037185">
    <property type="entry name" value="EmrE-like"/>
</dbReference>
<accession>A0A1H7YY60</accession>
<dbReference type="Proteomes" id="UP000183015">
    <property type="component" value="Unassembled WGS sequence"/>
</dbReference>
<dbReference type="RefSeq" id="WP_052439022.1">
    <property type="nucleotide sequence ID" value="NZ_BBPN01000026.1"/>
</dbReference>
<feature type="transmembrane region" description="Helical" evidence="2">
    <location>
        <begin position="122"/>
        <end position="140"/>
    </location>
</feature>
<feature type="domain" description="EamA" evidence="3">
    <location>
        <begin position="153"/>
        <end position="282"/>
    </location>
</feature>
<keyword evidence="2" id="KW-0812">Transmembrane</keyword>
<keyword evidence="2" id="KW-0472">Membrane</keyword>
<dbReference type="Pfam" id="PF00892">
    <property type="entry name" value="EamA"/>
    <property type="match status" value="2"/>
</dbReference>
<feature type="domain" description="EamA" evidence="3">
    <location>
        <begin position="3"/>
        <end position="139"/>
    </location>
</feature>
<dbReference type="EMBL" id="FOAZ01000031">
    <property type="protein sequence ID" value="SEM50207.1"/>
    <property type="molecule type" value="Genomic_DNA"/>
</dbReference>
<evidence type="ECO:0000256" key="2">
    <source>
        <dbReference type="SAM" id="Phobius"/>
    </source>
</evidence>
<dbReference type="eggNOG" id="COG0697">
    <property type="taxonomic scope" value="Bacteria"/>
</dbReference>
<dbReference type="AlphaFoldDB" id="A0A1H7YY60"/>
<feature type="transmembrane region" description="Helical" evidence="2">
    <location>
        <begin position="66"/>
        <end position="86"/>
    </location>
</feature>
<name>A0A1H7YY60_STRJI</name>
<evidence type="ECO:0000313" key="5">
    <source>
        <dbReference type="Proteomes" id="UP000183015"/>
    </source>
</evidence>
<dbReference type="SUPFAM" id="SSF103481">
    <property type="entry name" value="Multidrug resistance efflux transporter EmrE"/>
    <property type="match status" value="2"/>
</dbReference>
<feature type="transmembrane region" description="Helical" evidence="2">
    <location>
        <begin position="34"/>
        <end position="54"/>
    </location>
</feature>
<gene>
    <name evidence="4" type="ORF">SAMN05414137_13113</name>
</gene>
<reference evidence="5" key="1">
    <citation type="submission" date="2016-10" db="EMBL/GenBank/DDBJ databases">
        <authorList>
            <person name="Varghese N."/>
        </authorList>
    </citation>
    <scope>NUCLEOTIDE SEQUENCE [LARGE SCALE GENOMIC DNA]</scope>
    <source>
        <strain evidence="5">DSM 45096 / BCRC 16803 / CGMCC 4.1857 / CIP 109030 / JCM 12277 / KCTC 19219 / NBRC 100920 / 33214</strain>
    </source>
</reference>
<feature type="transmembrane region" description="Helical" evidence="2">
    <location>
        <begin position="92"/>
        <end position="115"/>
    </location>
</feature>
<keyword evidence="2" id="KW-1133">Transmembrane helix</keyword>
<dbReference type="PANTHER" id="PTHR22911">
    <property type="entry name" value="ACYL-MALONYL CONDENSING ENZYME-RELATED"/>
    <property type="match status" value="1"/>
</dbReference>
<dbReference type="InterPro" id="IPR000620">
    <property type="entry name" value="EamA_dom"/>
</dbReference>
<dbReference type="STRING" id="235985.SAMN05414137_13113"/>
<evidence type="ECO:0000256" key="1">
    <source>
        <dbReference type="ARBA" id="ARBA00007362"/>
    </source>
</evidence>
<comment type="similarity">
    <text evidence="1">Belongs to the EamA transporter family.</text>
</comment>
<feature type="transmembrane region" description="Helical" evidence="2">
    <location>
        <begin position="146"/>
        <end position="167"/>
    </location>
</feature>
<feature type="transmembrane region" description="Helical" evidence="2">
    <location>
        <begin position="244"/>
        <end position="262"/>
    </location>
</feature>
<dbReference type="OrthoDB" id="6119273at2"/>
<feature type="transmembrane region" description="Helical" evidence="2">
    <location>
        <begin position="179"/>
        <end position="199"/>
    </location>
</feature>
<proteinExistence type="inferred from homology"/>
<organism evidence="4 5">
    <name type="scientific">Streptacidiphilus jiangxiensis</name>
    <dbReference type="NCBI Taxonomy" id="235985"/>
    <lineage>
        <taxon>Bacteria</taxon>
        <taxon>Bacillati</taxon>
        <taxon>Actinomycetota</taxon>
        <taxon>Actinomycetes</taxon>
        <taxon>Kitasatosporales</taxon>
        <taxon>Streptomycetaceae</taxon>
        <taxon>Streptacidiphilus</taxon>
    </lineage>
</organism>
<sequence>MRGFGLVGLSATGFGLMPVFAVHAYGDGLTVPTLLFLRFAIAAALFLPCAWWYARRRGGLRVTRGDLLRVALLGGVLYAAQSTLYFSAVRHISPALAALILYVYPALVACGAAAIGKERPTAAVVGSVVVTLCGVALALGRLGGGLSAVGIGEAVGAAVVYTVYILYGDRLGAGGLPPVALTGLVSLFAALSFLGYGAVRGQLSFGFREAGWVPVVCVALGSTVVAILCFFAGMALLGPTKASLGSMLEPVVSIVAAAALLPGSALTALQLLGAALVLVGASVGVLAQRRPAVRAVAGGGS</sequence>
<dbReference type="PANTHER" id="PTHR22911:SF79">
    <property type="entry name" value="MOBA-LIKE NTP TRANSFERASE DOMAIN-CONTAINING PROTEIN"/>
    <property type="match status" value="1"/>
</dbReference>
<protein>
    <submittedName>
        <fullName evidence="4">Threonine/homoserine efflux transporter RhtA</fullName>
    </submittedName>
</protein>
<dbReference type="GO" id="GO:0016020">
    <property type="term" value="C:membrane"/>
    <property type="evidence" value="ECO:0007669"/>
    <property type="project" value="InterPro"/>
</dbReference>
<feature type="transmembrane region" description="Helical" evidence="2">
    <location>
        <begin position="211"/>
        <end position="237"/>
    </location>
</feature>
<evidence type="ECO:0000259" key="3">
    <source>
        <dbReference type="Pfam" id="PF00892"/>
    </source>
</evidence>
<keyword evidence="5" id="KW-1185">Reference proteome</keyword>
<feature type="transmembrane region" description="Helical" evidence="2">
    <location>
        <begin position="268"/>
        <end position="287"/>
    </location>
</feature>
<evidence type="ECO:0000313" key="4">
    <source>
        <dbReference type="EMBL" id="SEM50207.1"/>
    </source>
</evidence>